<accession>A0A5J4VWF3</accession>
<evidence type="ECO:0000313" key="2">
    <source>
        <dbReference type="Proteomes" id="UP000324800"/>
    </source>
</evidence>
<name>A0A5J4VWF3_9EUKA</name>
<comment type="caution">
    <text evidence="1">The sequence shown here is derived from an EMBL/GenBank/DDBJ whole genome shotgun (WGS) entry which is preliminary data.</text>
</comment>
<reference evidence="1 2" key="1">
    <citation type="submission" date="2019-03" db="EMBL/GenBank/DDBJ databases">
        <title>Single cell metagenomics reveals metabolic interactions within the superorganism composed of flagellate Streblomastix strix and complex community of Bacteroidetes bacteria on its surface.</title>
        <authorList>
            <person name="Treitli S.C."/>
            <person name="Kolisko M."/>
            <person name="Husnik F."/>
            <person name="Keeling P."/>
            <person name="Hampl V."/>
        </authorList>
    </citation>
    <scope>NUCLEOTIDE SEQUENCE [LARGE SCALE GENOMIC DNA]</scope>
    <source>
        <strain evidence="1">ST1C</strain>
    </source>
</reference>
<dbReference type="Proteomes" id="UP000324800">
    <property type="component" value="Unassembled WGS sequence"/>
</dbReference>
<sequence length="83" mass="9215">MYLGLGRTSSANTTYRANCSEVIDRLLETTLITELKATTNDSEQQHCQADDDMSLKATEAKTIKHKVRSSSTINVMTRSMSSK</sequence>
<gene>
    <name evidence="1" type="ORF">EZS28_017811</name>
</gene>
<protein>
    <submittedName>
        <fullName evidence="1">Uncharacterized protein</fullName>
    </submittedName>
</protein>
<organism evidence="1 2">
    <name type="scientific">Streblomastix strix</name>
    <dbReference type="NCBI Taxonomy" id="222440"/>
    <lineage>
        <taxon>Eukaryota</taxon>
        <taxon>Metamonada</taxon>
        <taxon>Preaxostyla</taxon>
        <taxon>Oxymonadida</taxon>
        <taxon>Streblomastigidae</taxon>
        <taxon>Streblomastix</taxon>
    </lineage>
</organism>
<dbReference type="AlphaFoldDB" id="A0A5J4VWF3"/>
<proteinExistence type="predicted"/>
<evidence type="ECO:0000313" key="1">
    <source>
        <dbReference type="EMBL" id="KAA6386663.1"/>
    </source>
</evidence>
<dbReference type="EMBL" id="SNRW01004704">
    <property type="protein sequence ID" value="KAA6386663.1"/>
    <property type="molecule type" value="Genomic_DNA"/>
</dbReference>